<dbReference type="EMBL" id="FN667742">
    <property type="protein sequence ID" value="CBJ89551.1"/>
    <property type="molecule type" value="Genomic_DNA"/>
</dbReference>
<gene>
    <name evidence="1" type="ordered locus">XNC1_1488</name>
</gene>
<reference evidence="1 2" key="1">
    <citation type="journal article" date="2011" name="PLoS ONE">
        <title>The entomopathogenic bacterial endosymbionts xenorhabdus and photorhabdus: convergent lifestyles from divergent genomes.</title>
        <authorList>
            <person name="Chaston J.M."/>
            <person name="Suen G."/>
            <person name="Tucker S.L."/>
            <person name="Andersen A.W."/>
            <person name="Bhasin A."/>
            <person name="Bode E."/>
            <person name="Bode H.B."/>
            <person name="Brachmann A.O."/>
            <person name="Cowles C.E."/>
            <person name="Cowles K.N."/>
            <person name="Darby C."/>
            <person name="de Leon L."/>
            <person name="Drace K."/>
            <person name="Du Z."/>
            <person name="Givaudan A."/>
            <person name="Herbert Tran E.E."/>
            <person name="Jewell K.A."/>
            <person name="Knack J.J."/>
            <person name="Krasomil-Osterfeld K.C."/>
            <person name="Kukor R."/>
            <person name="Lanois A."/>
            <person name="Latreille P."/>
            <person name="Leimgruber N.K."/>
            <person name="Lipke C.M."/>
            <person name="Liu R."/>
            <person name="Lu X."/>
            <person name="Martens E.C."/>
            <person name="Marri P.R."/>
            <person name="Medigue C."/>
            <person name="Menard M.L."/>
            <person name="Miller N.M."/>
            <person name="Morales-Soto N."/>
            <person name="Norton S."/>
            <person name="Ogier J.C."/>
            <person name="Orchard S.S."/>
            <person name="Park D."/>
            <person name="Park Y."/>
            <person name="Qurollo B.A."/>
            <person name="Sugar D.R."/>
            <person name="Richards G.R."/>
            <person name="Rouy Z."/>
            <person name="Slominski B."/>
            <person name="Slominski K."/>
            <person name="Snyder H."/>
            <person name="Tjaden B.C."/>
            <person name="van der Hoeven R."/>
            <person name="Welch R.D."/>
            <person name="Wheeler C."/>
            <person name="Xiang B."/>
            <person name="Barbazuk B."/>
            <person name="Gaudriault S."/>
            <person name="Goodner B."/>
            <person name="Slater S.C."/>
            <person name="Forst S."/>
            <person name="Goldman B.S."/>
            <person name="Goodrich-Blair H."/>
        </authorList>
    </citation>
    <scope>NUCLEOTIDE SEQUENCE [LARGE SCALE GENOMIC DNA]</scope>
    <source>
        <strain evidence="2">ATCC 19061 / DSM 3370 / CCUG 14189 / LMG 1036 / NCIMB 9965 / AN6</strain>
    </source>
</reference>
<dbReference type="KEGG" id="xne:XNC1_1488"/>
<name>D3VBB2_XENNA</name>
<dbReference type="Proteomes" id="UP000008075">
    <property type="component" value="Chromosome"/>
</dbReference>
<sequence length="51" mass="5714">MPSGVTSHWSLRKISVSITRQLTEDITPGETDVIPKYRSRIGAFSTGRPWP</sequence>
<dbReference type="AlphaFoldDB" id="D3VBB2"/>
<protein>
    <submittedName>
        <fullName evidence="1">Uncharacterized protein</fullName>
    </submittedName>
</protein>
<keyword evidence="2" id="KW-1185">Reference proteome</keyword>
<accession>D3VBB2</accession>
<evidence type="ECO:0000313" key="2">
    <source>
        <dbReference type="Proteomes" id="UP000008075"/>
    </source>
</evidence>
<dbReference type="HOGENOM" id="CLU_206061_0_0_6"/>
<organism evidence="1 2">
    <name type="scientific">Xenorhabdus nematophila (strain ATCC 19061 / DSM 3370 / CCUG 14189 / LMG 1036 / NCIMB 9965 / AN6)</name>
    <dbReference type="NCBI Taxonomy" id="406817"/>
    <lineage>
        <taxon>Bacteria</taxon>
        <taxon>Pseudomonadati</taxon>
        <taxon>Pseudomonadota</taxon>
        <taxon>Gammaproteobacteria</taxon>
        <taxon>Enterobacterales</taxon>
        <taxon>Morganellaceae</taxon>
        <taxon>Xenorhabdus</taxon>
    </lineage>
</organism>
<proteinExistence type="predicted"/>
<dbReference type="STRING" id="406817.XNC1_1488"/>
<evidence type="ECO:0000313" key="1">
    <source>
        <dbReference type="EMBL" id="CBJ89551.1"/>
    </source>
</evidence>